<dbReference type="AlphaFoldDB" id="A0A087CFY8"/>
<dbReference type="Proteomes" id="UP000029050">
    <property type="component" value="Unassembled WGS sequence"/>
</dbReference>
<name>A0A087CFY8_9BIFI</name>
<gene>
    <name evidence="2" type="ORF">BPSY_1037</name>
</gene>
<evidence type="ECO:0000256" key="1">
    <source>
        <dbReference type="SAM" id="MobiDB-lite"/>
    </source>
</evidence>
<proteinExistence type="predicted"/>
<dbReference type="RefSeq" id="WP_152596769.1">
    <property type="nucleotide sequence ID" value="NZ_BAABVZ010000005.1"/>
</dbReference>
<organism evidence="2 3">
    <name type="scientific">Bifidobacterium psychraerophilum</name>
    <dbReference type="NCBI Taxonomy" id="218140"/>
    <lineage>
        <taxon>Bacteria</taxon>
        <taxon>Bacillati</taxon>
        <taxon>Actinomycetota</taxon>
        <taxon>Actinomycetes</taxon>
        <taxon>Bifidobacteriales</taxon>
        <taxon>Bifidobacteriaceae</taxon>
        <taxon>Bifidobacterium</taxon>
    </lineage>
</organism>
<comment type="caution">
    <text evidence="2">The sequence shown here is derived from an EMBL/GenBank/DDBJ whole genome shotgun (WGS) entry which is preliminary data.</text>
</comment>
<dbReference type="EMBL" id="JGZI01000009">
    <property type="protein sequence ID" value="KFI82188.1"/>
    <property type="molecule type" value="Genomic_DNA"/>
</dbReference>
<evidence type="ECO:0000313" key="2">
    <source>
        <dbReference type="EMBL" id="KFI82188.1"/>
    </source>
</evidence>
<sequence length="76" mass="8354">MTRKKPSLSRPSRRGGGLPQYRDAAFPRHRIIRHVLVVHPLGAGAVEGLRTILGFHGFVPRMTKNSPIPIPKPIAA</sequence>
<feature type="compositionally biased region" description="Basic residues" evidence="1">
    <location>
        <begin position="1"/>
        <end position="13"/>
    </location>
</feature>
<feature type="region of interest" description="Disordered" evidence="1">
    <location>
        <begin position="1"/>
        <end position="21"/>
    </location>
</feature>
<dbReference type="GeneID" id="98301201"/>
<accession>A0A087CFY8</accession>
<dbReference type="STRING" id="218140.BPSY_1037"/>
<evidence type="ECO:0000313" key="3">
    <source>
        <dbReference type="Proteomes" id="UP000029050"/>
    </source>
</evidence>
<protein>
    <submittedName>
        <fullName evidence="2">Uncharacterized protein</fullName>
    </submittedName>
</protein>
<reference evidence="2 3" key="1">
    <citation type="submission" date="2014-03" db="EMBL/GenBank/DDBJ databases">
        <title>Genomics of Bifidobacteria.</title>
        <authorList>
            <person name="Ventura M."/>
            <person name="Milani C."/>
            <person name="Lugli G.A."/>
        </authorList>
    </citation>
    <scope>NUCLEOTIDE SEQUENCE [LARGE SCALE GENOMIC DNA]</scope>
    <source>
        <strain evidence="2 3">LMG 21775</strain>
    </source>
</reference>
<keyword evidence="3" id="KW-1185">Reference proteome</keyword>